<dbReference type="PANTHER" id="PTHR44846:SF17">
    <property type="entry name" value="GNTR-FAMILY TRANSCRIPTIONAL REGULATOR"/>
    <property type="match status" value="1"/>
</dbReference>
<dbReference type="OrthoDB" id="4338617at2"/>
<protein>
    <submittedName>
        <fullName evidence="5">GntR family transcriptional regulator</fullName>
    </submittedName>
</protein>
<evidence type="ECO:0000256" key="3">
    <source>
        <dbReference type="ARBA" id="ARBA00023163"/>
    </source>
</evidence>
<evidence type="ECO:0000256" key="2">
    <source>
        <dbReference type="ARBA" id="ARBA00023125"/>
    </source>
</evidence>
<dbReference type="InterPro" id="IPR028978">
    <property type="entry name" value="Chorismate_lyase_/UTRA_dom_sf"/>
</dbReference>
<keyword evidence="3" id="KW-0804">Transcription</keyword>
<keyword evidence="6" id="KW-1185">Reference proteome</keyword>
<sequence length="240" mass="26775">MTKRSRTTLADEIVQTIKSEIRSGVYPSGERLPTEAALGERFAVSRATVRSAIKELDVLGLVWTQQGAGTFVRLRPTVHDGLEKMGSISDSIRASGKNPGHEYGRQTTRGVLPDEAKRMGVSSETDVVELRRRITADGDVVAYSFDLIPATLFPGKFQAGQLEGSIFRYFEDELGIHPTLGLAQVHAVESNHIAWGPGAAKHRLFVLLDQLHYDREHRLLMYSRTYFIEGVYSFELVRTN</sequence>
<dbReference type="InterPro" id="IPR050679">
    <property type="entry name" value="Bact_HTH_transcr_reg"/>
</dbReference>
<dbReference type="InterPro" id="IPR036388">
    <property type="entry name" value="WH-like_DNA-bd_sf"/>
</dbReference>
<dbReference type="GO" id="GO:0045892">
    <property type="term" value="P:negative regulation of DNA-templated transcription"/>
    <property type="evidence" value="ECO:0007669"/>
    <property type="project" value="TreeGrafter"/>
</dbReference>
<dbReference type="PROSITE" id="PS50949">
    <property type="entry name" value="HTH_GNTR"/>
    <property type="match status" value="1"/>
</dbReference>
<dbReference type="SMART" id="SM00866">
    <property type="entry name" value="UTRA"/>
    <property type="match status" value="1"/>
</dbReference>
<dbReference type="CDD" id="cd07377">
    <property type="entry name" value="WHTH_GntR"/>
    <property type="match status" value="1"/>
</dbReference>
<dbReference type="Proteomes" id="UP000237752">
    <property type="component" value="Unassembled WGS sequence"/>
</dbReference>
<evidence type="ECO:0000313" key="5">
    <source>
        <dbReference type="EMBL" id="PRZ30174.1"/>
    </source>
</evidence>
<dbReference type="InterPro" id="IPR000524">
    <property type="entry name" value="Tscrpt_reg_HTH_GntR"/>
</dbReference>
<feature type="domain" description="HTH gntR-type" evidence="4">
    <location>
        <begin position="7"/>
        <end position="75"/>
    </location>
</feature>
<dbReference type="PRINTS" id="PR00035">
    <property type="entry name" value="HTHGNTR"/>
</dbReference>
<dbReference type="Gene3D" id="1.10.10.10">
    <property type="entry name" value="Winged helix-like DNA-binding domain superfamily/Winged helix DNA-binding domain"/>
    <property type="match status" value="1"/>
</dbReference>
<dbReference type="AlphaFoldDB" id="A0A2T0Z1Z1"/>
<keyword evidence="2" id="KW-0238">DNA-binding</keyword>
<reference evidence="5 6" key="1">
    <citation type="submission" date="2018-03" db="EMBL/GenBank/DDBJ databases">
        <title>Genomic Encyclopedia of Archaeal and Bacterial Type Strains, Phase II (KMG-II): from individual species to whole genera.</title>
        <authorList>
            <person name="Goeker M."/>
        </authorList>
    </citation>
    <scope>NUCLEOTIDE SEQUENCE [LARGE SCALE GENOMIC DNA]</scope>
    <source>
        <strain evidence="5 6">DSM 100065</strain>
    </source>
</reference>
<dbReference type="GO" id="GO:0003677">
    <property type="term" value="F:DNA binding"/>
    <property type="evidence" value="ECO:0007669"/>
    <property type="project" value="UniProtKB-KW"/>
</dbReference>
<keyword evidence="1" id="KW-0805">Transcription regulation</keyword>
<dbReference type="Pfam" id="PF00392">
    <property type="entry name" value="GntR"/>
    <property type="match status" value="1"/>
</dbReference>
<dbReference type="Pfam" id="PF07702">
    <property type="entry name" value="UTRA"/>
    <property type="match status" value="1"/>
</dbReference>
<dbReference type="EMBL" id="PVUE01000031">
    <property type="protein sequence ID" value="PRZ30174.1"/>
    <property type="molecule type" value="Genomic_DNA"/>
</dbReference>
<dbReference type="PANTHER" id="PTHR44846">
    <property type="entry name" value="MANNOSYL-D-GLYCERATE TRANSPORT/METABOLISM SYSTEM REPRESSOR MNGR-RELATED"/>
    <property type="match status" value="1"/>
</dbReference>
<organism evidence="5 6">
    <name type="scientific">Antricoccus suffuscus</name>
    <dbReference type="NCBI Taxonomy" id="1629062"/>
    <lineage>
        <taxon>Bacteria</taxon>
        <taxon>Bacillati</taxon>
        <taxon>Actinomycetota</taxon>
        <taxon>Actinomycetes</taxon>
        <taxon>Geodermatophilales</taxon>
        <taxon>Antricoccaceae</taxon>
        <taxon>Antricoccus</taxon>
    </lineage>
</organism>
<dbReference type="InterPro" id="IPR036390">
    <property type="entry name" value="WH_DNA-bd_sf"/>
</dbReference>
<evidence type="ECO:0000259" key="4">
    <source>
        <dbReference type="PROSITE" id="PS50949"/>
    </source>
</evidence>
<dbReference type="RefSeq" id="WP_106351112.1">
    <property type="nucleotide sequence ID" value="NZ_PVUE01000031.1"/>
</dbReference>
<dbReference type="SUPFAM" id="SSF64288">
    <property type="entry name" value="Chorismate lyase-like"/>
    <property type="match status" value="1"/>
</dbReference>
<accession>A0A2T0Z1Z1</accession>
<dbReference type="SUPFAM" id="SSF46785">
    <property type="entry name" value="Winged helix' DNA-binding domain"/>
    <property type="match status" value="1"/>
</dbReference>
<comment type="caution">
    <text evidence="5">The sequence shown here is derived from an EMBL/GenBank/DDBJ whole genome shotgun (WGS) entry which is preliminary data.</text>
</comment>
<gene>
    <name evidence="5" type="ORF">CLV47_1318</name>
</gene>
<dbReference type="Gene3D" id="3.40.1410.10">
    <property type="entry name" value="Chorismate lyase-like"/>
    <property type="match status" value="1"/>
</dbReference>
<name>A0A2T0Z1Z1_9ACTN</name>
<dbReference type="InterPro" id="IPR011663">
    <property type="entry name" value="UTRA"/>
</dbReference>
<dbReference type="SMART" id="SM00345">
    <property type="entry name" value="HTH_GNTR"/>
    <property type="match status" value="1"/>
</dbReference>
<evidence type="ECO:0000313" key="6">
    <source>
        <dbReference type="Proteomes" id="UP000237752"/>
    </source>
</evidence>
<proteinExistence type="predicted"/>
<evidence type="ECO:0000256" key="1">
    <source>
        <dbReference type="ARBA" id="ARBA00023015"/>
    </source>
</evidence>
<dbReference type="GO" id="GO:0003700">
    <property type="term" value="F:DNA-binding transcription factor activity"/>
    <property type="evidence" value="ECO:0007669"/>
    <property type="project" value="InterPro"/>
</dbReference>